<evidence type="ECO:0000256" key="4">
    <source>
        <dbReference type="ARBA" id="ARBA00022763"/>
    </source>
</evidence>
<feature type="domain" description="HhH-GPD" evidence="6">
    <location>
        <begin position="57"/>
        <end position="213"/>
    </location>
</feature>
<dbReference type="InterPro" id="IPR011257">
    <property type="entry name" value="DNA_glycosylase"/>
</dbReference>
<evidence type="ECO:0000256" key="1">
    <source>
        <dbReference type="ARBA" id="ARBA00000086"/>
    </source>
</evidence>
<dbReference type="InterPro" id="IPR003265">
    <property type="entry name" value="HhH-GPD_domain"/>
</dbReference>
<organism evidence="7 8">
    <name type="scientific">Turicimonas muris</name>
    <dbReference type="NCBI Taxonomy" id="1796652"/>
    <lineage>
        <taxon>Bacteria</taxon>
        <taxon>Pseudomonadati</taxon>
        <taxon>Pseudomonadota</taxon>
        <taxon>Betaproteobacteria</taxon>
        <taxon>Burkholderiales</taxon>
        <taxon>Sutterellaceae</taxon>
        <taxon>Turicimonas</taxon>
    </lineage>
</organism>
<dbReference type="SMART" id="SM00478">
    <property type="entry name" value="ENDO3c"/>
    <property type="match status" value="1"/>
</dbReference>
<keyword evidence="4" id="KW-0227">DNA damage</keyword>
<dbReference type="SUPFAM" id="SSF48150">
    <property type="entry name" value="DNA-glycosylase"/>
    <property type="match status" value="1"/>
</dbReference>
<dbReference type="GeneID" id="78361682"/>
<dbReference type="GO" id="GO:0032131">
    <property type="term" value="F:alkylated DNA binding"/>
    <property type="evidence" value="ECO:0007669"/>
    <property type="project" value="TreeGrafter"/>
</dbReference>
<dbReference type="GO" id="GO:0043916">
    <property type="term" value="F:DNA-7-methylguanine glycosylase activity"/>
    <property type="evidence" value="ECO:0007669"/>
    <property type="project" value="TreeGrafter"/>
</dbReference>
<comment type="catalytic activity">
    <reaction evidence="1">
        <text>Hydrolysis of alkylated DNA, releasing 3-methyladenine, 3-methylguanine, 7-methylguanine and 7-methyladenine.</text>
        <dbReference type="EC" id="3.2.2.21"/>
    </reaction>
</comment>
<gene>
    <name evidence="7" type="ORF">ADH67_06550</name>
</gene>
<dbReference type="CDD" id="cd00056">
    <property type="entry name" value="ENDO3c"/>
    <property type="match status" value="1"/>
</dbReference>
<accession>A0A227KNX1</accession>
<name>A0A227KNX1_9BURK</name>
<dbReference type="AlphaFoldDB" id="A0A227KNX1"/>
<comment type="caution">
    <text evidence="7">The sequence shown here is derived from an EMBL/GenBank/DDBJ whole genome shotgun (WGS) entry which is preliminary data.</text>
</comment>
<dbReference type="GO" id="GO:0006307">
    <property type="term" value="P:DNA alkylation repair"/>
    <property type="evidence" value="ECO:0007669"/>
    <property type="project" value="TreeGrafter"/>
</dbReference>
<protein>
    <recommendedName>
        <fullName evidence="3">DNA-3-methyladenine glycosylase II</fullName>
        <ecNumber evidence="3">3.2.2.21</ecNumber>
    </recommendedName>
</protein>
<proteinExistence type="inferred from homology"/>
<dbReference type="InterPro" id="IPR051912">
    <property type="entry name" value="Alkylbase_DNA_Glycosylase/TA"/>
</dbReference>
<dbReference type="Pfam" id="PF00730">
    <property type="entry name" value="HhH-GPD"/>
    <property type="match status" value="1"/>
</dbReference>
<dbReference type="EMBL" id="NHMP01000003">
    <property type="protein sequence ID" value="OXE49782.1"/>
    <property type="molecule type" value="Genomic_DNA"/>
</dbReference>
<dbReference type="GO" id="GO:0032993">
    <property type="term" value="C:protein-DNA complex"/>
    <property type="evidence" value="ECO:0007669"/>
    <property type="project" value="TreeGrafter"/>
</dbReference>
<dbReference type="Proteomes" id="UP000214610">
    <property type="component" value="Unassembled WGS sequence"/>
</dbReference>
<dbReference type="GO" id="GO:0006285">
    <property type="term" value="P:base-excision repair, AP site formation"/>
    <property type="evidence" value="ECO:0007669"/>
    <property type="project" value="TreeGrafter"/>
</dbReference>
<keyword evidence="8" id="KW-1185">Reference proteome</keyword>
<evidence type="ECO:0000256" key="3">
    <source>
        <dbReference type="ARBA" id="ARBA00012000"/>
    </source>
</evidence>
<dbReference type="FunFam" id="1.10.340.30:FF:000004">
    <property type="entry name" value="DNA-3-methyladenine glycosylase II"/>
    <property type="match status" value="1"/>
</dbReference>
<evidence type="ECO:0000256" key="5">
    <source>
        <dbReference type="ARBA" id="ARBA00023204"/>
    </source>
</evidence>
<dbReference type="GO" id="GO:0008725">
    <property type="term" value="F:DNA-3-methyladenine glycosylase activity"/>
    <property type="evidence" value="ECO:0007669"/>
    <property type="project" value="TreeGrafter"/>
</dbReference>
<evidence type="ECO:0000313" key="8">
    <source>
        <dbReference type="Proteomes" id="UP000214610"/>
    </source>
</evidence>
<reference evidence="8" key="1">
    <citation type="submission" date="2017-05" db="EMBL/GenBank/DDBJ databases">
        <title>Improved OligoMM genomes.</title>
        <authorList>
            <person name="Garzetti D."/>
        </authorList>
    </citation>
    <scope>NUCLEOTIDE SEQUENCE [LARGE SCALE GENOMIC DNA]</scope>
    <source>
        <strain evidence="8">YL45</strain>
    </source>
</reference>
<evidence type="ECO:0000256" key="2">
    <source>
        <dbReference type="ARBA" id="ARBA00010817"/>
    </source>
</evidence>
<evidence type="ECO:0000259" key="6">
    <source>
        <dbReference type="SMART" id="SM00478"/>
    </source>
</evidence>
<keyword evidence="5" id="KW-0234">DNA repair</keyword>
<dbReference type="Gene3D" id="1.10.1670.40">
    <property type="match status" value="1"/>
</dbReference>
<dbReference type="PANTHER" id="PTHR43003">
    <property type="entry name" value="DNA-3-METHYLADENINE GLYCOSYLASE"/>
    <property type="match status" value="1"/>
</dbReference>
<dbReference type="EC" id="3.2.2.21" evidence="3"/>
<dbReference type="PANTHER" id="PTHR43003:SF5">
    <property type="entry name" value="DNA-3-METHYLADENINE GLYCOSYLASE"/>
    <property type="match status" value="1"/>
</dbReference>
<comment type="similarity">
    <text evidence="2">Belongs to the alkylbase DNA glycosidase AlkA family.</text>
</comment>
<dbReference type="RefSeq" id="WP_066593308.1">
    <property type="nucleotide sequence ID" value="NZ_CAJTBZ010000004.1"/>
</dbReference>
<dbReference type="Gene3D" id="1.10.340.30">
    <property type="entry name" value="Hypothetical protein, domain 2"/>
    <property type="match status" value="1"/>
</dbReference>
<sequence length="222" mass="25395">MADVLAGVTPVLPGWWKEACEELSKRDEKMAELINVYSHTALTSVQDPFGTLIRSVIGQQISTKAAQTIWRNFAAACPEMTPQRVAKKHRRTLRSCGLSERKIDYILDICRYFLEEKITFELLEGMSEQEIIDCLTSIKGVGRWTAEMFLIFTLGRQNVFPVADLGIIKAIEKLYFSAEELQALDAQQKQIKILKLSENWAPYKTAASWFLWRSLNNSPVRY</sequence>
<evidence type="ECO:0000313" key="7">
    <source>
        <dbReference type="EMBL" id="OXE49782.1"/>
    </source>
</evidence>